<name>J9DLM9_EDHAE</name>
<feature type="compositionally biased region" description="Basic residues" evidence="1">
    <location>
        <begin position="339"/>
        <end position="350"/>
    </location>
</feature>
<evidence type="ECO:0000313" key="2">
    <source>
        <dbReference type="EMBL" id="EJW03495.1"/>
    </source>
</evidence>
<protein>
    <submittedName>
        <fullName evidence="2">Uncharacterized protein</fullName>
    </submittedName>
</protein>
<feature type="compositionally biased region" description="Basic residues" evidence="1">
    <location>
        <begin position="415"/>
        <end position="437"/>
    </location>
</feature>
<sequence length="437" mass="49888">MSKNYLSKFGNSTDNCDILTDQKIIKNNMYVSSLSPQNNFNSTECKNNISNWHNLTELQIPVNKLINSDSYSINKVQQHPDNLEIINGNDTLPSAEKTVKLVNKTSEPTVDNNNNNEKNPNDTNKPKNTKKMDLPQNQTISANVDGSNKNGVSDIKKIEIIENTNNASSPIIAQYSLQSNKINTNEIQNSSFGMLDQQKQDDINPNTSTFNANPQITSTVLHTNSNQIAEYPNISNRAFLNQKNAVQLPLNPIDNLNTYPQALFDKNVNQHNVPITSKIFSAQNTRPVIIPQNVLYTHPAQNLYHTGISNIPLNNKQIKKSKISNEIVDDENEKNDNHHNKKKTIRKSKKEKIIEDEHESDEDTESSSSSNTKSKKKRKVNHKQKFKIKEKDKENSVTDEENHQKNESTYTEKLTKHKKRKIVYKKKPKMKYHVKKT</sequence>
<feature type="compositionally biased region" description="Basic residues" evidence="1">
    <location>
        <begin position="373"/>
        <end position="386"/>
    </location>
</feature>
<keyword evidence="3" id="KW-1185">Reference proteome</keyword>
<dbReference type="HOGENOM" id="CLU_627033_0_0_1"/>
<feature type="region of interest" description="Disordered" evidence="1">
    <location>
        <begin position="325"/>
        <end position="437"/>
    </location>
</feature>
<dbReference type="AlphaFoldDB" id="J9DLM9"/>
<feature type="compositionally biased region" description="Basic and acidic residues" evidence="1">
    <location>
        <begin position="387"/>
        <end position="406"/>
    </location>
</feature>
<gene>
    <name evidence="2" type="ORF">EDEG_02169</name>
</gene>
<proteinExistence type="predicted"/>
<feature type="compositionally biased region" description="Low complexity" evidence="1">
    <location>
        <begin position="111"/>
        <end position="123"/>
    </location>
</feature>
<comment type="caution">
    <text evidence="2">The sequence shown here is derived from an EMBL/GenBank/DDBJ whole genome shotgun (WGS) entry which is preliminary data.</text>
</comment>
<organism evidence="2 3">
    <name type="scientific">Edhazardia aedis (strain USNM 41457)</name>
    <name type="common">Microsporidian parasite</name>
    <dbReference type="NCBI Taxonomy" id="1003232"/>
    <lineage>
        <taxon>Eukaryota</taxon>
        <taxon>Fungi</taxon>
        <taxon>Fungi incertae sedis</taxon>
        <taxon>Microsporidia</taxon>
        <taxon>Edhazardia</taxon>
    </lineage>
</organism>
<accession>J9DLM9</accession>
<evidence type="ECO:0000256" key="1">
    <source>
        <dbReference type="SAM" id="MobiDB-lite"/>
    </source>
</evidence>
<dbReference type="EMBL" id="AFBI03000036">
    <property type="protein sequence ID" value="EJW03495.1"/>
    <property type="molecule type" value="Genomic_DNA"/>
</dbReference>
<dbReference type="VEuPathDB" id="MicrosporidiaDB:EDEG_02169"/>
<dbReference type="InParanoid" id="J9DLM9"/>
<feature type="region of interest" description="Disordered" evidence="1">
    <location>
        <begin position="104"/>
        <end position="134"/>
    </location>
</feature>
<evidence type="ECO:0000313" key="3">
    <source>
        <dbReference type="Proteomes" id="UP000003163"/>
    </source>
</evidence>
<reference evidence="3" key="2">
    <citation type="submission" date="2015-07" db="EMBL/GenBank/DDBJ databases">
        <title>Contrasting host-pathogen interactions and genome evolution in two generalist and specialist microsporidian pathogens of mosquitoes.</title>
        <authorList>
            <consortium name="The Broad Institute Genomics Platform"/>
            <consortium name="The Broad Institute Genome Sequencing Center for Infectious Disease"/>
            <person name="Cuomo C.A."/>
            <person name="Sanscrainte N.D."/>
            <person name="Goldberg J.M."/>
            <person name="Heiman D."/>
            <person name="Young S."/>
            <person name="Zeng Q."/>
            <person name="Becnel J.J."/>
            <person name="Birren B.W."/>
        </authorList>
    </citation>
    <scope>NUCLEOTIDE SEQUENCE [LARGE SCALE GENOMIC DNA]</scope>
    <source>
        <strain evidence="3">USNM 41457</strain>
    </source>
</reference>
<dbReference type="Proteomes" id="UP000003163">
    <property type="component" value="Unassembled WGS sequence"/>
</dbReference>
<feature type="compositionally biased region" description="Acidic residues" evidence="1">
    <location>
        <begin position="354"/>
        <end position="365"/>
    </location>
</feature>
<reference evidence="2 3" key="1">
    <citation type="submission" date="2011-08" db="EMBL/GenBank/DDBJ databases">
        <authorList>
            <person name="Liu Z.J."/>
            <person name="Shi F.L."/>
            <person name="Lu J.Q."/>
            <person name="Li M."/>
            <person name="Wang Z.L."/>
        </authorList>
    </citation>
    <scope>NUCLEOTIDE SEQUENCE [LARGE SCALE GENOMIC DNA]</scope>
    <source>
        <strain evidence="2 3">USNM 41457</strain>
    </source>
</reference>